<feature type="region of interest" description="Disordered" evidence="4">
    <location>
        <begin position="141"/>
        <end position="168"/>
    </location>
</feature>
<dbReference type="GO" id="GO:0005525">
    <property type="term" value="F:GTP binding"/>
    <property type="evidence" value="ECO:0007669"/>
    <property type="project" value="UniProtKB-KW"/>
</dbReference>
<dbReference type="InterPro" id="IPR042227">
    <property type="entry name" value="KBRS"/>
</dbReference>
<dbReference type="InterPro" id="IPR001806">
    <property type="entry name" value="Small_GTPase"/>
</dbReference>
<reference evidence="5" key="2">
    <citation type="submission" date="2020-05" db="UniProtKB">
        <authorList>
            <consortium name="EnsemblMetazoa"/>
        </authorList>
    </citation>
    <scope>IDENTIFICATION</scope>
    <source>
        <strain evidence="5">FAR1</strain>
    </source>
</reference>
<dbReference type="EMBL" id="AXCN02001792">
    <property type="status" value="NOT_ANNOTATED_CDS"/>
    <property type="molecule type" value="Genomic_DNA"/>
</dbReference>
<evidence type="ECO:0000313" key="6">
    <source>
        <dbReference type="Proteomes" id="UP000075886"/>
    </source>
</evidence>
<dbReference type="PROSITE" id="PS51419">
    <property type="entry name" value="RAB"/>
    <property type="match status" value="1"/>
</dbReference>
<reference evidence="6" key="1">
    <citation type="submission" date="2014-01" db="EMBL/GenBank/DDBJ databases">
        <title>The Genome Sequence of Anopheles farauti FAR1 (V2).</title>
        <authorList>
            <consortium name="The Broad Institute Genomics Platform"/>
            <person name="Neafsey D.E."/>
            <person name="Besansky N."/>
            <person name="Howell P."/>
            <person name="Walton C."/>
            <person name="Young S.K."/>
            <person name="Zeng Q."/>
            <person name="Gargeya S."/>
            <person name="Fitzgerald M."/>
            <person name="Haas B."/>
            <person name="Abouelleil A."/>
            <person name="Allen A.W."/>
            <person name="Alvarado L."/>
            <person name="Arachchi H.M."/>
            <person name="Berlin A.M."/>
            <person name="Chapman S.B."/>
            <person name="Gainer-Dewar J."/>
            <person name="Goldberg J."/>
            <person name="Griggs A."/>
            <person name="Gujja S."/>
            <person name="Hansen M."/>
            <person name="Howarth C."/>
            <person name="Imamovic A."/>
            <person name="Ireland A."/>
            <person name="Larimer J."/>
            <person name="McCowan C."/>
            <person name="Murphy C."/>
            <person name="Pearson M."/>
            <person name="Poon T.W."/>
            <person name="Priest M."/>
            <person name="Roberts A."/>
            <person name="Saif S."/>
            <person name="Shea T."/>
            <person name="Sisk P."/>
            <person name="Sykes S."/>
            <person name="Wortman J."/>
            <person name="Nusbaum C."/>
            <person name="Birren B."/>
        </authorList>
    </citation>
    <scope>NUCLEOTIDE SEQUENCE [LARGE SCALE GENOMIC DNA]</scope>
    <source>
        <strain evidence="6">FAR1</strain>
    </source>
</reference>
<dbReference type="SUPFAM" id="SSF52540">
    <property type="entry name" value="P-loop containing nucleoside triphosphate hydrolases"/>
    <property type="match status" value="1"/>
</dbReference>
<dbReference type="AlphaFoldDB" id="A0A182Q859"/>
<evidence type="ECO:0000256" key="3">
    <source>
        <dbReference type="ARBA" id="ARBA00023134"/>
    </source>
</evidence>
<organism evidence="5 6">
    <name type="scientific">Anopheles farauti</name>
    <dbReference type="NCBI Taxonomy" id="69004"/>
    <lineage>
        <taxon>Eukaryota</taxon>
        <taxon>Metazoa</taxon>
        <taxon>Ecdysozoa</taxon>
        <taxon>Arthropoda</taxon>
        <taxon>Hexapoda</taxon>
        <taxon>Insecta</taxon>
        <taxon>Pterygota</taxon>
        <taxon>Neoptera</taxon>
        <taxon>Endopterygota</taxon>
        <taxon>Diptera</taxon>
        <taxon>Nematocera</taxon>
        <taxon>Culicoidea</taxon>
        <taxon>Culicidae</taxon>
        <taxon>Anophelinae</taxon>
        <taxon>Anopheles</taxon>
    </lineage>
</organism>
<dbReference type="PANTHER" id="PTHR46152:SF3">
    <property type="entry name" value="NF-KAPPA-B INHIBITOR-INTERACTING RAS-LIKE PROTEIN"/>
    <property type="match status" value="1"/>
</dbReference>
<dbReference type="PROSITE" id="PS51421">
    <property type="entry name" value="RAS"/>
    <property type="match status" value="1"/>
</dbReference>
<evidence type="ECO:0000256" key="4">
    <source>
        <dbReference type="SAM" id="MobiDB-lite"/>
    </source>
</evidence>
<dbReference type="InterPro" id="IPR027417">
    <property type="entry name" value="P-loop_NTPase"/>
</dbReference>
<dbReference type="EnsemblMetazoa" id="AFAF004964-RA">
    <property type="protein sequence ID" value="AFAF004964-PA"/>
    <property type="gene ID" value="AFAF004964"/>
</dbReference>
<dbReference type="SMART" id="SM00173">
    <property type="entry name" value="RAS"/>
    <property type="match status" value="1"/>
</dbReference>
<dbReference type="VEuPathDB" id="VectorBase:AFAF004964"/>
<keyword evidence="2" id="KW-0547">Nucleotide-binding</keyword>
<dbReference type="GO" id="GO:0043124">
    <property type="term" value="P:negative regulation of canonical NF-kappaB signal transduction"/>
    <property type="evidence" value="ECO:0007669"/>
    <property type="project" value="InterPro"/>
</dbReference>
<feature type="compositionally biased region" description="Polar residues" evidence="4">
    <location>
        <begin position="151"/>
        <end position="168"/>
    </location>
</feature>
<evidence type="ECO:0000256" key="2">
    <source>
        <dbReference type="ARBA" id="ARBA00022741"/>
    </source>
</evidence>
<keyword evidence="3" id="KW-0342">GTP-binding</keyword>
<keyword evidence="6" id="KW-1185">Reference proteome</keyword>
<dbReference type="Proteomes" id="UP000075886">
    <property type="component" value="Unassembled WGS sequence"/>
</dbReference>
<dbReference type="GO" id="GO:0032794">
    <property type="term" value="F:GTPase activating protein binding"/>
    <property type="evidence" value="ECO:0007669"/>
    <property type="project" value="TreeGrafter"/>
</dbReference>
<dbReference type="Gene3D" id="3.40.50.300">
    <property type="entry name" value="P-loop containing nucleotide triphosphate hydrolases"/>
    <property type="match status" value="1"/>
</dbReference>
<dbReference type="GO" id="GO:0003924">
    <property type="term" value="F:GTPase activity"/>
    <property type="evidence" value="ECO:0007669"/>
    <property type="project" value="InterPro"/>
</dbReference>
<dbReference type="Pfam" id="PF00071">
    <property type="entry name" value="Ras"/>
    <property type="match status" value="1"/>
</dbReference>
<comment type="similarity">
    <text evidence="1">Belongs to the small GTPase superfamily. Ras family. KappaB-Ras subfamily.</text>
</comment>
<dbReference type="PANTHER" id="PTHR46152">
    <property type="entry name" value="NF-KAPPA-B INHIBITOR-INTERACTING RAS-LIKE PROTEIN"/>
    <property type="match status" value="1"/>
</dbReference>
<evidence type="ECO:0000313" key="5">
    <source>
        <dbReference type="EnsemblMetazoa" id="AFAF004964-PA"/>
    </source>
</evidence>
<sequence length="237" mass="26134">MLTSKITKIGKAVICGGRGVGKTAMLEQLIYGHVTIDSELHSTIEDTYVASVDTGKGSRDMLRIYDTAGLQGNVQLPRHYLLFSDAFILVYDPSDPASLDMLAGIKSDIDKYKDKKEMIIIVIANMHSRHTRSTGALPINVTSPGGGSVAHSPNGNHHTNGSSTTQPVNDLIESNLNRANNWCARERIKHYTVNAMERASLYEPFIQLAIRMYPTQTKSSFPQLRQLTQKTSKVDNS</sequence>
<evidence type="ECO:0008006" key="7">
    <source>
        <dbReference type="Google" id="ProtNLM"/>
    </source>
</evidence>
<dbReference type="GO" id="GO:0032484">
    <property type="term" value="P:Ral protein signal transduction"/>
    <property type="evidence" value="ECO:0007669"/>
    <property type="project" value="TreeGrafter"/>
</dbReference>
<accession>A0A182Q859</accession>
<proteinExistence type="inferred from homology"/>
<name>A0A182Q859_9DIPT</name>
<dbReference type="STRING" id="69004.A0A182Q859"/>
<evidence type="ECO:0000256" key="1">
    <source>
        <dbReference type="ARBA" id="ARBA00008094"/>
    </source>
</evidence>
<protein>
    <recommendedName>
        <fullName evidence="7">NF-kappa-B inhibitor-interacting Ras-like protein</fullName>
    </recommendedName>
</protein>